<dbReference type="PANTHER" id="PTHR20961">
    <property type="entry name" value="GLYCOSYLTRANSFERASE"/>
    <property type="match status" value="1"/>
</dbReference>
<keyword evidence="4" id="KW-0812">Transmembrane</keyword>
<name>A0A821CIR5_9BILA</name>
<evidence type="ECO:0000259" key="5">
    <source>
        <dbReference type="Pfam" id="PF04577"/>
    </source>
</evidence>
<dbReference type="InterPro" id="IPR007657">
    <property type="entry name" value="Glycosyltransferase_61"/>
</dbReference>
<feature type="domain" description="Glycosyltransferase 61 catalytic" evidence="5">
    <location>
        <begin position="133"/>
        <end position="332"/>
    </location>
</feature>
<protein>
    <recommendedName>
        <fullName evidence="5">Glycosyltransferase 61 catalytic domain-containing protein</fullName>
    </recommendedName>
</protein>
<dbReference type="Pfam" id="PF04577">
    <property type="entry name" value="Glyco_transf_61"/>
    <property type="match status" value="1"/>
</dbReference>
<keyword evidence="4" id="KW-0472">Membrane</keyword>
<evidence type="ECO:0000313" key="7">
    <source>
        <dbReference type="Proteomes" id="UP000663862"/>
    </source>
</evidence>
<evidence type="ECO:0000256" key="4">
    <source>
        <dbReference type="SAM" id="Phobius"/>
    </source>
</evidence>
<sequence>MSLPVRYSLVVLLFVIILLVRLWFQLSGVNDVHESAVPPSSAYCNSPGIHANCLFTRSMCYNVNLRTWELSNLPFPNWGGVSLRSRGELSITDPLYWTCNELFIPKLSTLPAMERIYWVNGTNVMSCIWVNVFGHIFLEMLLPAWLAMRNLADSFNLSDRNVTYILDSRYTASLAAPTFTILSDRPILQLENLVNETNRQQKSHICFERLIVGYRLQSALQFPHNAAHLESKDLALFRDYIKTMHGLPLQVNMSAGACIALLIQRKYSRRILEKSEKGIVAMLRERTLCTVKIATFDGLAMLEQVRLVASATIFISVSGSGGHQFIWLPDGAASLLLVHRHLGTGVIGHGGIGGGGFPGNDLLCWKHPTIMCVNAATTSLTAHYSSDVEVDLHSFSIALDMIKLWQRRGKFDPRDPSE</sequence>
<dbReference type="InterPro" id="IPR049625">
    <property type="entry name" value="Glyco_transf_61_cat"/>
</dbReference>
<evidence type="ECO:0000256" key="2">
    <source>
        <dbReference type="ARBA" id="ARBA00022679"/>
    </source>
</evidence>
<evidence type="ECO:0000256" key="1">
    <source>
        <dbReference type="ARBA" id="ARBA00022676"/>
    </source>
</evidence>
<dbReference type="AlphaFoldDB" id="A0A821CIR5"/>
<keyword evidence="4" id="KW-1133">Transmembrane helix</keyword>
<dbReference type="EMBL" id="CAJOBQ010003518">
    <property type="protein sequence ID" value="CAF4609031.1"/>
    <property type="molecule type" value="Genomic_DNA"/>
</dbReference>
<keyword evidence="2" id="KW-0808">Transferase</keyword>
<keyword evidence="1" id="KW-0328">Glycosyltransferase</keyword>
<proteinExistence type="predicted"/>
<evidence type="ECO:0000256" key="3">
    <source>
        <dbReference type="ARBA" id="ARBA00023180"/>
    </source>
</evidence>
<dbReference type="Proteomes" id="UP000663862">
    <property type="component" value="Unassembled WGS sequence"/>
</dbReference>
<reference evidence="6" key="1">
    <citation type="submission" date="2021-02" db="EMBL/GenBank/DDBJ databases">
        <authorList>
            <person name="Nowell W R."/>
        </authorList>
    </citation>
    <scope>NUCLEOTIDE SEQUENCE</scope>
</reference>
<evidence type="ECO:0000313" key="6">
    <source>
        <dbReference type="EMBL" id="CAF4609031.1"/>
    </source>
</evidence>
<dbReference type="GO" id="GO:0016757">
    <property type="term" value="F:glycosyltransferase activity"/>
    <property type="evidence" value="ECO:0007669"/>
    <property type="project" value="UniProtKB-KW"/>
</dbReference>
<comment type="caution">
    <text evidence="6">The sequence shown here is derived from an EMBL/GenBank/DDBJ whole genome shotgun (WGS) entry which is preliminary data.</text>
</comment>
<organism evidence="6 7">
    <name type="scientific">Rotaria socialis</name>
    <dbReference type="NCBI Taxonomy" id="392032"/>
    <lineage>
        <taxon>Eukaryota</taxon>
        <taxon>Metazoa</taxon>
        <taxon>Spiralia</taxon>
        <taxon>Gnathifera</taxon>
        <taxon>Rotifera</taxon>
        <taxon>Eurotatoria</taxon>
        <taxon>Bdelloidea</taxon>
        <taxon>Philodinida</taxon>
        <taxon>Philodinidae</taxon>
        <taxon>Rotaria</taxon>
    </lineage>
</organism>
<keyword evidence="3" id="KW-0325">Glycoprotein</keyword>
<accession>A0A821CIR5</accession>
<gene>
    <name evidence="6" type="ORF">TSG867_LOCUS28315</name>
</gene>
<feature type="transmembrane region" description="Helical" evidence="4">
    <location>
        <begin position="7"/>
        <end position="24"/>
    </location>
</feature>